<evidence type="ECO:0000313" key="1">
    <source>
        <dbReference type="EMBL" id="UKJ87790.2"/>
    </source>
</evidence>
<name>A0A976M3R5_THEOR</name>
<accession>A0A976M3R5</accession>
<dbReference type="Proteomes" id="UP000244803">
    <property type="component" value="Chromosome 1"/>
</dbReference>
<evidence type="ECO:0000313" key="2">
    <source>
        <dbReference type="Proteomes" id="UP000244803"/>
    </source>
</evidence>
<reference evidence="1" key="1">
    <citation type="submission" date="2022-07" db="EMBL/GenBank/DDBJ databases">
        <title>Evaluation of T. orientalis genome assembly methods using nanopore sequencing and analysis of variation between genomes.</title>
        <authorList>
            <person name="Yam J."/>
            <person name="Micallef M.L."/>
            <person name="Liu M."/>
            <person name="Djordjevic S.P."/>
            <person name="Bogema D.R."/>
            <person name="Jenkins C."/>
        </authorList>
    </citation>
    <scope>NUCLEOTIDE SEQUENCE</scope>
    <source>
        <strain evidence="1">Fish Creek</strain>
    </source>
</reference>
<dbReference type="EMBL" id="CP056065">
    <property type="protein sequence ID" value="UKJ87790.2"/>
    <property type="molecule type" value="Genomic_DNA"/>
</dbReference>
<protein>
    <submittedName>
        <fullName evidence="1">Uncharacterized protein</fullName>
    </submittedName>
</protein>
<proteinExistence type="predicted"/>
<dbReference type="AlphaFoldDB" id="A0A976M3R5"/>
<sequence length="122" mass="13672">MRSGNGNAPNIDIDVVKGLSQPSALYDELVRYILSTVGCKLQNESTLRLVSHAAQISLEKFFEEAKSVQVSNRLNRGDHEGKGALLKEDVKELEYPVVCETLQKMDPNVHNYNVFLEPNENI</sequence>
<gene>
    <name evidence="1" type="ORF">MACJ_000230</name>
</gene>
<organism evidence="1 2">
    <name type="scientific">Theileria orientalis</name>
    <dbReference type="NCBI Taxonomy" id="68886"/>
    <lineage>
        <taxon>Eukaryota</taxon>
        <taxon>Sar</taxon>
        <taxon>Alveolata</taxon>
        <taxon>Apicomplexa</taxon>
        <taxon>Aconoidasida</taxon>
        <taxon>Piroplasmida</taxon>
        <taxon>Theileriidae</taxon>
        <taxon>Theileria</taxon>
    </lineage>
</organism>
<dbReference type="OrthoDB" id="449382at2759"/>